<dbReference type="Pfam" id="PF11086">
    <property type="entry name" value="DUF2878"/>
    <property type="match status" value="1"/>
</dbReference>
<dbReference type="RefSeq" id="WP_253966693.1">
    <property type="nucleotide sequence ID" value="NZ_JAMFTH010000001.1"/>
</dbReference>
<keyword evidence="1" id="KW-0472">Membrane</keyword>
<keyword evidence="1" id="KW-1133">Transmembrane helix</keyword>
<dbReference type="AlphaFoldDB" id="A0A9X2I146"/>
<accession>A0A9X2I146</accession>
<sequence>MNKPLAKIRDTLNEHRLILANAAMFQIGWLLCLMAPLAVALVYTLAAIAVHFLYWGGHRQDVIAVILAIAMGFIHDTALLVGGVLQYSLVIQPLWLMCLWALLGLTLNHSLHAIYGRPWLAAILGAVSAPLSYIAGVAISGVSWGVPKEMGASIIALVWLGVLPLHLALSRILTRLVFPRTDNSPETQ</sequence>
<proteinExistence type="predicted"/>
<feature type="transmembrane region" description="Helical" evidence="1">
    <location>
        <begin position="27"/>
        <end position="55"/>
    </location>
</feature>
<keyword evidence="3" id="KW-1185">Reference proteome</keyword>
<gene>
    <name evidence="2" type="ORF">M6D89_03780</name>
</gene>
<feature type="transmembrane region" description="Helical" evidence="1">
    <location>
        <begin position="119"/>
        <end position="144"/>
    </location>
</feature>
<protein>
    <submittedName>
        <fullName evidence="2">DUF2878 domain-containing protein</fullName>
    </submittedName>
</protein>
<feature type="transmembrane region" description="Helical" evidence="1">
    <location>
        <begin position="62"/>
        <end position="81"/>
    </location>
</feature>
<dbReference type="Proteomes" id="UP001139319">
    <property type="component" value="Unassembled WGS sequence"/>
</dbReference>
<feature type="transmembrane region" description="Helical" evidence="1">
    <location>
        <begin position="150"/>
        <end position="169"/>
    </location>
</feature>
<name>A0A9X2I146_9GAMM</name>
<reference evidence="2" key="1">
    <citation type="submission" date="2022-05" db="EMBL/GenBank/DDBJ databases">
        <authorList>
            <person name="Sun H.-N."/>
        </authorList>
    </citation>
    <scope>NUCLEOTIDE SEQUENCE</scope>
    <source>
        <strain evidence="2">HB14</strain>
    </source>
</reference>
<evidence type="ECO:0000256" key="1">
    <source>
        <dbReference type="SAM" id="Phobius"/>
    </source>
</evidence>
<comment type="caution">
    <text evidence="2">The sequence shown here is derived from an EMBL/GenBank/DDBJ whole genome shotgun (WGS) entry which is preliminary data.</text>
</comment>
<reference evidence="2" key="2">
    <citation type="submission" date="2023-01" db="EMBL/GenBank/DDBJ databases">
        <title>Gilvimarinus xylanilyticus HB14 isolated from Caulerpa lentillifera aquaculture base in Hainan, China.</title>
        <authorList>
            <person name="Zhang Y.-J."/>
        </authorList>
    </citation>
    <scope>NUCLEOTIDE SEQUENCE</scope>
    <source>
        <strain evidence="2">HB14</strain>
    </source>
</reference>
<keyword evidence="1" id="KW-0812">Transmembrane</keyword>
<dbReference type="EMBL" id="JAMFTH010000001">
    <property type="protein sequence ID" value="MCP8898415.1"/>
    <property type="molecule type" value="Genomic_DNA"/>
</dbReference>
<evidence type="ECO:0000313" key="3">
    <source>
        <dbReference type="Proteomes" id="UP001139319"/>
    </source>
</evidence>
<evidence type="ECO:0000313" key="2">
    <source>
        <dbReference type="EMBL" id="MCP8898415.1"/>
    </source>
</evidence>
<feature type="transmembrane region" description="Helical" evidence="1">
    <location>
        <begin position="87"/>
        <end position="107"/>
    </location>
</feature>
<dbReference type="InterPro" id="IPR021306">
    <property type="entry name" value="DUF2878"/>
</dbReference>
<organism evidence="2 3">
    <name type="scientific">Gilvimarinus xylanilyticus</name>
    <dbReference type="NCBI Taxonomy" id="2944139"/>
    <lineage>
        <taxon>Bacteria</taxon>
        <taxon>Pseudomonadati</taxon>
        <taxon>Pseudomonadota</taxon>
        <taxon>Gammaproteobacteria</taxon>
        <taxon>Cellvibrionales</taxon>
        <taxon>Cellvibrionaceae</taxon>
        <taxon>Gilvimarinus</taxon>
    </lineage>
</organism>